<dbReference type="EMBL" id="JBDOJC010000001">
    <property type="protein sequence ID" value="MEO2216369.1"/>
    <property type="molecule type" value="Genomic_DNA"/>
</dbReference>
<dbReference type="RefSeq" id="WP_347369921.1">
    <property type="nucleotide sequence ID" value="NZ_JBDOJC010000001.1"/>
</dbReference>
<evidence type="ECO:0000313" key="3">
    <source>
        <dbReference type="Proteomes" id="UP001455709"/>
    </source>
</evidence>
<organism evidence="2 3">
    <name type="scientific">Chromobacterium vaccinii</name>
    <dbReference type="NCBI Taxonomy" id="1108595"/>
    <lineage>
        <taxon>Bacteria</taxon>
        <taxon>Pseudomonadati</taxon>
        <taxon>Pseudomonadota</taxon>
        <taxon>Betaproteobacteria</taxon>
        <taxon>Neisseriales</taxon>
        <taxon>Chromobacteriaceae</taxon>
        <taxon>Chromobacterium</taxon>
    </lineage>
</organism>
<accession>A0ABV0FBR2</accession>
<evidence type="ECO:0000313" key="2">
    <source>
        <dbReference type="EMBL" id="MEO2216369.1"/>
    </source>
</evidence>
<gene>
    <name evidence="2" type="ORF">ABGV49_04750</name>
</gene>
<proteinExistence type="predicted"/>
<comment type="caution">
    <text evidence="2">The sequence shown here is derived from an EMBL/GenBank/DDBJ whole genome shotgun (WGS) entry which is preliminary data.</text>
</comment>
<dbReference type="Proteomes" id="UP001455709">
    <property type="component" value="Unassembled WGS sequence"/>
</dbReference>
<protein>
    <submittedName>
        <fullName evidence="2">Uncharacterized protein</fullName>
    </submittedName>
</protein>
<feature type="region of interest" description="Disordered" evidence="1">
    <location>
        <begin position="1"/>
        <end position="33"/>
    </location>
</feature>
<sequence length="116" mass="13209">MLAWLTPRSARTDNRRSRHPGARNQGNTMHTIKPRNPLACSAILKKGGAHGRSRSGLRQSQKHSLWAELEDWREERDRQPMAANRGQDADEAFFSAEFPKATGHHSMACCFWTLVR</sequence>
<keyword evidence="3" id="KW-1185">Reference proteome</keyword>
<evidence type="ECO:0000256" key="1">
    <source>
        <dbReference type="SAM" id="MobiDB-lite"/>
    </source>
</evidence>
<name>A0ABV0FBR2_9NEIS</name>
<reference evidence="2 3" key="1">
    <citation type="submission" date="2024-05" db="EMBL/GenBank/DDBJ databases">
        <authorList>
            <person name="De Oliveira J.P."/>
            <person name="Noriler S.A."/>
            <person name="De Oliveira A.G."/>
            <person name="Sipoli D.S."/>
        </authorList>
    </citation>
    <scope>NUCLEOTIDE SEQUENCE [LARGE SCALE GENOMIC DNA]</scope>
    <source>
        <strain evidence="2 3">LABIM189</strain>
    </source>
</reference>